<gene>
    <name evidence="1" type="ORF">BCON_0075g00160</name>
</gene>
<dbReference type="Proteomes" id="UP000297527">
    <property type="component" value="Unassembled WGS sequence"/>
</dbReference>
<dbReference type="OrthoDB" id="10261921at2759"/>
<dbReference type="AlphaFoldDB" id="A0A4Z1I5A2"/>
<name>A0A4Z1I5A2_9HELO</name>
<evidence type="ECO:0000313" key="2">
    <source>
        <dbReference type="Proteomes" id="UP000297527"/>
    </source>
</evidence>
<dbReference type="EMBL" id="PQXN01000075">
    <property type="protein sequence ID" value="TGO56626.1"/>
    <property type="molecule type" value="Genomic_DNA"/>
</dbReference>
<sequence>MILMAHSAIAYDESEHSLATPRMVVRCNAGEFISPENMGSALDGMSNLFQLKIGTPLISFNIGKDINE</sequence>
<accession>A0A4Z1I5A2</accession>
<comment type="caution">
    <text evidence="1">The sequence shown here is derived from an EMBL/GenBank/DDBJ whole genome shotgun (WGS) entry which is preliminary data.</text>
</comment>
<evidence type="ECO:0000313" key="1">
    <source>
        <dbReference type="EMBL" id="TGO56626.1"/>
    </source>
</evidence>
<protein>
    <submittedName>
        <fullName evidence="1">Uncharacterized protein</fullName>
    </submittedName>
</protein>
<keyword evidence="2" id="KW-1185">Reference proteome</keyword>
<reference evidence="1 2" key="1">
    <citation type="submission" date="2017-12" db="EMBL/GenBank/DDBJ databases">
        <title>Comparative genomics of Botrytis spp.</title>
        <authorList>
            <person name="Valero-Jimenez C.A."/>
            <person name="Tapia P."/>
            <person name="Veloso J."/>
            <person name="Silva-Moreno E."/>
            <person name="Staats M."/>
            <person name="Valdes J.H."/>
            <person name="Van Kan J.A.L."/>
        </authorList>
    </citation>
    <scope>NUCLEOTIDE SEQUENCE [LARGE SCALE GENOMIC DNA]</scope>
    <source>
        <strain evidence="1 2">MUCL11595</strain>
    </source>
</reference>
<organism evidence="1 2">
    <name type="scientific">Botryotinia convoluta</name>
    <dbReference type="NCBI Taxonomy" id="54673"/>
    <lineage>
        <taxon>Eukaryota</taxon>
        <taxon>Fungi</taxon>
        <taxon>Dikarya</taxon>
        <taxon>Ascomycota</taxon>
        <taxon>Pezizomycotina</taxon>
        <taxon>Leotiomycetes</taxon>
        <taxon>Helotiales</taxon>
        <taxon>Sclerotiniaceae</taxon>
        <taxon>Botryotinia</taxon>
    </lineage>
</organism>
<proteinExistence type="predicted"/>